<dbReference type="EMBL" id="LS483372">
    <property type="protein sequence ID" value="SQF91886.1"/>
    <property type="molecule type" value="Genomic_DNA"/>
</dbReference>
<dbReference type="RefSeq" id="WP_145963502.1">
    <property type="nucleotide sequence ID" value="NZ_CBCRXZ010000002.1"/>
</dbReference>
<dbReference type="Proteomes" id="UP000248640">
    <property type="component" value="Chromosome 1"/>
</dbReference>
<name>A0A8B4I9X8_PSEFL</name>
<dbReference type="AlphaFoldDB" id="A0A8B4I9X8"/>
<evidence type="ECO:0000313" key="2">
    <source>
        <dbReference type="Proteomes" id="UP000248640"/>
    </source>
</evidence>
<protein>
    <submittedName>
        <fullName evidence="1">Uncharacterized protein</fullName>
    </submittedName>
</protein>
<reference evidence="1 2" key="1">
    <citation type="submission" date="2018-06" db="EMBL/GenBank/DDBJ databases">
        <authorList>
            <consortium name="Pathogen Informatics"/>
            <person name="Doyle S."/>
        </authorList>
    </citation>
    <scope>NUCLEOTIDE SEQUENCE [LARGE SCALE GENOMIC DNA]</scope>
    <source>
        <strain evidence="1 2">NCTC10038</strain>
    </source>
</reference>
<proteinExistence type="predicted"/>
<organism evidence="1 2">
    <name type="scientific">Pseudomonas fluorescens</name>
    <dbReference type="NCBI Taxonomy" id="294"/>
    <lineage>
        <taxon>Bacteria</taxon>
        <taxon>Pseudomonadati</taxon>
        <taxon>Pseudomonadota</taxon>
        <taxon>Gammaproteobacteria</taxon>
        <taxon>Pseudomonadales</taxon>
        <taxon>Pseudomonadaceae</taxon>
        <taxon>Pseudomonas</taxon>
    </lineage>
</organism>
<evidence type="ECO:0000313" key="1">
    <source>
        <dbReference type="EMBL" id="SQF91886.1"/>
    </source>
</evidence>
<sequence length="101" mass="11571">MAHTTKVCGWCGELYPAQRSTSRFCSSSCRSHSYRHNQDPDKEIEQAKTSIFEFYKQQISKLSDSEILGAVAALILETPEDSKNRKQSMLYKLLNKESQHV</sequence>
<accession>A0A8B4I9X8</accession>
<gene>
    <name evidence="1" type="ORF">NCTC10038_03314</name>
</gene>
<dbReference type="GeneID" id="61639950"/>